<dbReference type="Proteomes" id="UP000541154">
    <property type="component" value="Unassembled WGS sequence"/>
</dbReference>
<dbReference type="Proteomes" id="UP000326877">
    <property type="component" value="Unassembled WGS sequence"/>
</dbReference>
<protein>
    <submittedName>
        <fullName evidence="2">Uncharacterized protein</fullName>
    </submittedName>
</protein>
<dbReference type="EMBL" id="ML735298">
    <property type="protein sequence ID" value="KAE8387152.1"/>
    <property type="molecule type" value="Genomic_DNA"/>
</dbReference>
<accession>A0A8H5ZVW5</accession>
<dbReference type="EMBL" id="SPNV01000448">
    <property type="protein sequence ID" value="KAF5855349.1"/>
    <property type="molecule type" value="Genomic_DNA"/>
</dbReference>
<accession>A0A5N7BZ78</accession>
<sequence length="87" mass="8769">MVRGAEYDDGVPHSDNAIEAGKTKVHGAGSSNPEMGRVYRTAELPEAAKQTGGNATSIGGSAGHSSGKGGHDPKTWGENKGLGAHKA</sequence>
<feature type="region of interest" description="Disordered" evidence="1">
    <location>
        <begin position="48"/>
        <end position="87"/>
    </location>
</feature>
<evidence type="ECO:0000256" key="1">
    <source>
        <dbReference type="SAM" id="MobiDB-lite"/>
    </source>
</evidence>
<evidence type="ECO:0000313" key="3">
    <source>
        <dbReference type="EMBL" id="KAF5855349.1"/>
    </source>
</evidence>
<name>A0A5N6FZ15_PETAA</name>
<accession>A0A5N6FZ15</accession>
<proteinExistence type="predicted"/>
<reference evidence="3 4" key="1">
    <citation type="submission" date="2019-04" db="EMBL/GenBank/DDBJ databases">
        <title>Aspergillus burnettii sp. nov., novel species from soil in southeast Queensland.</title>
        <authorList>
            <person name="Gilchrist C.L.M."/>
            <person name="Pitt J.I."/>
            <person name="Lange L."/>
            <person name="Lacey H.J."/>
            <person name="Vuong D."/>
            <person name="Midgley D.J."/>
            <person name="Greenfield P."/>
            <person name="Bradbury M."/>
            <person name="Lacey E."/>
            <person name="Busk P.K."/>
            <person name="Pilgaard B."/>
            <person name="Chooi Y.H."/>
            <person name="Piggott A.M."/>
        </authorList>
    </citation>
    <scope>NUCLEOTIDE SEQUENCE [LARGE SCALE GENOMIC DNA]</scope>
    <source>
        <strain evidence="3 4">FRR 5400</strain>
    </source>
</reference>
<gene>
    <name evidence="2" type="ORF">BDV23DRAFT_186628</name>
    <name evidence="3" type="ORF">ETB97_009365</name>
</gene>
<evidence type="ECO:0000313" key="2">
    <source>
        <dbReference type="EMBL" id="KAE8387152.1"/>
    </source>
</evidence>
<feature type="region of interest" description="Disordered" evidence="1">
    <location>
        <begin position="1"/>
        <end position="35"/>
    </location>
</feature>
<reference evidence="2" key="2">
    <citation type="submission" date="2019-04" db="EMBL/GenBank/DDBJ databases">
        <title>Friends and foes A comparative genomics studyof 23 Aspergillus species from section Flavi.</title>
        <authorList>
            <consortium name="DOE Joint Genome Institute"/>
            <person name="Kjaerbolling I."/>
            <person name="Vesth T."/>
            <person name="Frisvad J.C."/>
            <person name="Nybo J.L."/>
            <person name="Theobald S."/>
            <person name="Kildgaard S."/>
            <person name="Isbrandt T."/>
            <person name="Kuo A."/>
            <person name="Sato A."/>
            <person name="Lyhne E.K."/>
            <person name="Kogle M.E."/>
            <person name="Wiebenga A."/>
            <person name="Kun R.S."/>
            <person name="Lubbers R.J."/>
            <person name="Makela M.R."/>
            <person name="Barry K."/>
            <person name="Chovatia M."/>
            <person name="Clum A."/>
            <person name="Daum C."/>
            <person name="Haridas S."/>
            <person name="He G."/>
            <person name="LaButti K."/>
            <person name="Lipzen A."/>
            <person name="Mondo S."/>
            <person name="Riley R."/>
            <person name="Salamov A."/>
            <person name="Simmons B.A."/>
            <person name="Magnuson J.K."/>
            <person name="Henrissat B."/>
            <person name="Mortensen U.H."/>
            <person name="Larsen T.O."/>
            <person name="Devries R.P."/>
            <person name="Grigoriev I.V."/>
            <person name="Machida M."/>
            <person name="Baker S.E."/>
            <person name="Andersen M.R."/>
        </authorList>
    </citation>
    <scope>NUCLEOTIDE SEQUENCE [LARGE SCALE GENOMIC DNA]</scope>
    <source>
        <strain evidence="2">IBT 14317</strain>
    </source>
</reference>
<dbReference type="OrthoDB" id="3439627at2759"/>
<keyword evidence="4" id="KW-1185">Reference proteome</keyword>
<evidence type="ECO:0000313" key="4">
    <source>
        <dbReference type="Proteomes" id="UP000541154"/>
    </source>
</evidence>
<dbReference type="OMA" id="NSNVQMG"/>
<dbReference type="AlphaFoldDB" id="A0A5N6FZ15"/>
<organism evidence="2">
    <name type="scientific">Petromyces alliaceus</name>
    <name type="common">Aspergillus alliaceus</name>
    <dbReference type="NCBI Taxonomy" id="209559"/>
    <lineage>
        <taxon>Eukaryota</taxon>
        <taxon>Fungi</taxon>
        <taxon>Dikarya</taxon>
        <taxon>Ascomycota</taxon>
        <taxon>Pezizomycotina</taxon>
        <taxon>Eurotiomycetes</taxon>
        <taxon>Eurotiomycetidae</taxon>
        <taxon>Eurotiales</taxon>
        <taxon>Aspergillaceae</taxon>
        <taxon>Aspergillus</taxon>
        <taxon>Aspergillus subgen. Circumdati</taxon>
    </lineage>
</organism>